<keyword evidence="2" id="KW-1133">Transmembrane helix</keyword>
<protein>
    <submittedName>
        <fullName evidence="3">Uncharacterized protein</fullName>
    </submittedName>
</protein>
<evidence type="ECO:0000256" key="2">
    <source>
        <dbReference type="SAM" id="Phobius"/>
    </source>
</evidence>
<comment type="caution">
    <text evidence="3">The sequence shown here is derived from an EMBL/GenBank/DDBJ whole genome shotgun (WGS) entry which is preliminary data.</text>
</comment>
<dbReference type="EMBL" id="JARJCW010000154">
    <property type="protein sequence ID" value="KAJ7190214.1"/>
    <property type="molecule type" value="Genomic_DNA"/>
</dbReference>
<accession>A0AAD6UR55</accession>
<reference evidence="3" key="1">
    <citation type="submission" date="2023-03" db="EMBL/GenBank/DDBJ databases">
        <title>Massive genome expansion in bonnet fungi (Mycena s.s.) driven by repeated elements and novel gene families across ecological guilds.</title>
        <authorList>
            <consortium name="Lawrence Berkeley National Laboratory"/>
            <person name="Harder C.B."/>
            <person name="Miyauchi S."/>
            <person name="Viragh M."/>
            <person name="Kuo A."/>
            <person name="Thoen E."/>
            <person name="Andreopoulos B."/>
            <person name="Lu D."/>
            <person name="Skrede I."/>
            <person name="Drula E."/>
            <person name="Henrissat B."/>
            <person name="Morin E."/>
            <person name="Kohler A."/>
            <person name="Barry K."/>
            <person name="LaButti K."/>
            <person name="Morin E."/>
            <person name="Salamov A."/>
            <person name="Lipzen A."/>
            <person name="Mereny Z."/>
            <person name="Hegedus B."/>
            <person name="Baldrian P."/>
            <person name="Stursova M."/>
            <person name="Weitz H."/>
            <person name="Taylor A."/>
            <person name="Grigoriev I.V."/>
            <person name="Nagy L.G."/>
            <person name="Martin F."/>
            <person name="Kauserud H."/>
        </authorList>
    </citation>
    <scope>NUCLEOTIDE SEQUENCE</scope>
    <source>
        <strain evidence="3">9144</strain>
    </source>
</reference>
<evidence type="ECO:0000313" key="3">
    <source>
        <dbReference type="EMBL" id="KAJ7190214.1"/>
    </source>
</evidence>
<evidence type="ECO:0000256" key="1">
    <source>
        <dbReference type="SAM" id="MobiDB-lite"/>
    </source>
</evidence>
<dbReference type="Proteomes" id="UP001219525">
    <property type="component" value="Unassembled WGS sequence"/>
</dbReference>
<feature type="transmembrane region" description="Helical" evidence="2">
    <location>
        <begin position="240"/>
        <end position="262"/>
    </location>
</feature>
<keyword evidence="2" id="KW-0812">Transmembrane</keyword>
<sequence>MPAKTIYVSSLPHPGPPPSCPLPPLPTTKAVAKRAQPARPVPVAHKPMSPAHRRAVPAKSALKKRPAPVPAPAPLPVGYAFVPPATGLTYPASYFLIAAGPQNAAPPAKKERAVFRTLTNLAGRVAERLPKRGASEAALALADESFTCCGGEKWRSLWDAVENFSCRMRVDGGGAWVAFRLALALHGDTHGGGIWFAFRPDLNLGSGGIIHSLFGHWGIKATALHDGPTARTQSFGSGGYSLGSGGFGFWGIILGFGGSWVLGDKMAFNHSTRIWALGESFIRYLGTGGLRLRLHMTVRRQGRSHSVPGDILWFPGVWVLGDNLGFRGFLGSGG</sequence>
<organism evidence="3 4">
    <name type="scientific">Mycena pura</name>
    <dbReference type="NCBI Taxonomy" id="153505"/>
    <lineage>
        <taxon>Eukaryota</taxon>
        <taxon>Fungi</taxon>
        <taxon>Dikarya</taxon>
        <taxon>Basidiomycota</taxon>
        <taxon>Agaricomycotina</taxon>
        <taxon>Agaricomycetes</taxon>
        <taxon>Agaricomycetidae</taxon>
        <taxon>Agaricales</taxon>
        <taxon>Marasmiineae</taxon>
        <taxon>Mycenaceae</taxon>
        <taxon>Mycena</taxon>
    </lineage>
</organism>
<dbReference type="AlphaFoldDB" id="A0AAD6UR55"/>
<feature type="compositionally biased region" description="Pro residues" evidence="1">
    <location>
        <begin position="13"/>
        <end position="26"/>
    </location>
</feature>
<proteinExistence type="predicted"/>
<keyword evidence="2" id="KW-0472">Membrane</keyword>
<gene>
    <name evidence="3" type="ORF">GGX14DRAFT_606204</name>
</gene>
<name>A0AAD6UR55_9AGAR</name>
<feature type="region of interest" description="Disordered" evidence="1">
    <location>
        <begin position="1"/>
        <end position="67"/>
    </location>
</feature>
<evidence type="ECO:0000313" key="4">
    <source>
        <dbReference type="Proteomes" id="UP001219525"/>
    </source>
</evidence>
<keyword evidence="4" id="KW-1185">Reference proteome</keyword>
<feature type="compositionally biased region" description="Basic residues" evidence="1">
    <location>
        <begin position="51"/>
        <end position="66"/>
    </location>
</feature>